<dbReference type="GO" id="GO:0003677">
    <property type="term" value="F:DNA binding"/>
    <property type="evidence" value="ECO:0007669"/>
    <property type="project" value="UniProtKB-KW"/>
</dbReference>
<evidence type="ECO:0000256" key="4">
    <source>
        <dbReference type="ARBA" id="ARBA00023172"/>
    </source>
</evidence>
<evidence type="ECO:0000313" key="7">
    <source>
        <dbReference type="EMBL" id="PRR86133.1"/>
    </source>
</evidence>
<dbReference type="Pfam" id="PF22483">
    <property type="entry name" value="Mu-transpos_C_2"/>
    <property type="match status" value="1"/>
</dbReference>
<dbReference type="OrthoDB" id="3193769at2"/>
<evidence type="ECO:0000256" key="1">
    <source>
        <dbReference type="ARBA" id="ARBA00009277"/>
    </source>
</evidence>
<organism evidence="7 8">
    <name type="scientific">Clostridium luticellarii</name>
    <dbReference type="NCBI Taxonomy" id="1691940"/>
    <lineage>
        <taxon>Bacteria</taxon>
        <taxon>Bacillati</taxon>
        <taxon>Bacillota</taxon>
        <taxon>Clostridia</taxon>
        <taxon>Eubacteriales</taxon>
        <taxon>Clostridiaceae</taxon>
        <taxon>Clostridium</taxon>
    </lineage>
</organism>
<dbReference type="EMBL" id="PVXP01000007">
    <property type="protein sequence ID" value="PRR86133.1"/>
    <property type="molecule type" value="Genomic_DNA"/>
</dbReference>
<comment type="similarity">
    <text evidence="1">Belongs to the transposase IS21/IS408/IS1162 family.</text>
</comment>
<dbReference type="InterPro" id="IPR054353">
    <property type="entry name" value="IstA-like_C"/>
</dbReference>
<dbReference type="SUPFAM" id="SSF53098">
    <property type="entry name" value="Ribonuclease H-like"/>
    <property type="match status" value="1"/>
</dbReference>
<feature type="domain" description="HTH IS21-type" evidence="5">
    <location>
        <begin position="5"/>
        <end position="66"/>
    </location>
</feature>
<dbReference type="AlphaFoldDB" id="A0A2T0BQH5"/>
<dbReference type="InterPro" id="IPR001584">
    <property type="entry name" value="Integrase_cat-core"/>
</dbReference>
<feature type="domain" description="Integrase catalytic" evidence="6">
    <location>
        <begin position="115"/>
        <end position="289"/>
    </location>
</feature>
<proteinExistence type="inferred from homology"/>
<protein>
    <submittedName>
        <fullName evidence="7">Integrase core domain protein</fullName>
    </submittedName>
</protein>
<dbReference type="InterPro" id="IPR012337">
    <property type="entry name" value="RNaseH-like_sf"/>
</dbReference>
<evidence type="ECO:0000259" key="6">
    <source>
        <dbReference type="PROSITE" id="PS50994"/>
    </source>
</evidence>
<dbReference type="GO" id="GO:0000150">
    <property type="term" value="F:DNA strand exchange activity"/>
    <property type="evidence" value="ECO:0007669"/>
    <property type="project" value="InterPro"/>
</dbReference>
<name>A0A2T0BQH5_9CLOT</name>
<evidence type="ECO:0000256" key="2">
    <source>
        <dbReference type="ARBA" id="ARBA00022578"/>
    </source>
</evidence>
<evidence type="ECO:0000256" key="3">
    <source>
        <dbReference type="ARBA" id="ARBA00023125"/>
    </source>
</evidence>
<dbReference type="Proteomes" id="UP000237798">
    <property type="component" value="Unassembled WGS sequence"/>
</dbReference>
<reference evidence="7 8" key="1">
    <citation type="submission" date="2018-03" db="EMBL/GenBank/DDBJ databases">
        <title>Genome sequence of Clostridium luticellarii DSM 29923.</title>
        <authorList>
            <person name="Poehlein A."/>
            <person name="Daniel R."/>
        </authorList>
    </citation>
    <scope>NUCLEOTIDE SEQUENCE [LARGE SCALE GENOMIC DNA]</scope>
    <source>
        <strain evidence="7 8">DSM 29923</strain>
    </source>
</reference>
<dbReference type="PANTHER" id="PTHR35004:SF6">
    <property type="entry name" value="TRANSPOSASE"/>
    <property type="match status" value="1"/>
</dbReference>
<comment type="caution">
    <text evidence="7">The sequence shown here is derived from an EMBL/GenBank/DDBJ whole genome shotgun (WGS) entry which is preliminary data.</text>
</comment>
<dbReference type="GO" id="GO:0032196">
    <property type="term" value="P:transposition"/>
    <property type="evidence" value="ECO:0007669"/>
    <property type="project" value="UniProtKB-KW"/>
</dbReference>
<keyword evidence="4" id="KW-0233">DNA recombination</keyword>
<sequence>MKDLRDWHTVKNMYNKGIPIKQIARELNMSKNTVKSLIKKEEEPKYSRSPRVTKIDKFKDIIREWFLDKRYDFNGTRIYNELCKLGYDGTINPIYRYLETLNEEKGRISQRATVRFETPPGDQAQFDWGEYITVIAGENVKIYCFTMILSYSRKKAAVCSLSANGVAIYEAIQDLFIELGGVTKELLIDNPKALVISHKKGEEIEFNHSALKLFTYLGTEPNACRPLRPRTKGKIEKPFQYIENQFIKGSSFNNVDELNLEIKHFMRSWNKKIHGTTKRIPDEMFNEENSSLKGLYKKIVIDTELEIRIVSTDSYVMVGTNKYSVPVKYVDRQVKIRIVYGYILEIYNFDLVLIKKWNILQGKNRKIQDKDDYKDIAVRVPSSIPEIRRVFEKTFKHGNEFYRLASRVTKQPHFHAREFLKLKDLYDVSDLDIILKHCIDSNVLKIDGIKSLIKEKYLELIIEHERVELILTKSNKDKNTNVNEKGLIRHLSYYGKGAKNEE</sequence>
<dbReference type="Pfam" id="PF02796">
    <property type="entry name" value="HTH_7"/>
    <property type="match status" value="1"/>
</dbReference>
<evidence type="ECO:0000259" key="5">
    <source>
        <dbReference type="PROSITE" id="PS50531"/>
    </source>
</evidence>
<dbReference type="InterPro" id="IPR017894">
    <property type="entry name" value="HTH_IS21_transposase_type"/>
</dbReference>
<gene>
    <name evidence="7" type="ORF">CLLU_07820</name>
</gene>
<accession>A0A2T0BQH5</accession>
<dbReference type="PANTHER" id="PTHR35004">
    <property type="entry name" value="TRANSPOSASE RV3428C-RELATED"/>
    <property type="match status" value="1"/>
</dbReference>
<dbReference type="GO" id="GO:0015074">
    <property type="term" value="P:DNA integration"/>
    <property type="evidence" value="ECO:0007669"/>
    <property type="project" value="InterPro"/>
</dbReference>
<dbReference type="RefSeq" id="WP_106008282.1">
    <property type="nucleotide sequence ID" value="NZ_PVXP01000007.1"/>
</dbReference>
<dbReference type="InterPro" id="IPR036397">
    <property type="entry name" value="RNaseH_sf"/>
</dbReference>
<dbReference type="NCBIfam" id="NF033546">
    <property type="entry name" value="transpos_IS21"/>
    <property type="match status" value="1"/>
</dbReference>
<evidence type="ECO:0000313" key="8">
    <source>
        <dbReference type="Proteomes" id="UP000237798"/>
    </source>
</evidence>
<dbReference type="PROSITE" id="PS50531">
    <property type="entry name" value="HTH_IS21"/>
    <property type="match status" value="1"/>
</dbReference>
<dbReference type="PROSITE" id="PS50994">
    <property type="entry name" value="INTEGRASE"/>
    <property type="match status" value="1"/>
</dbReference>
<dbReference type="Gene3D" id="1.10.10.60">
    <property type="entry name" value="Homeodomain-like"/>
    <property type="match status" value="1"/>
</dbReference>
<dbReference type="Gene3D" id="3.30.420.10">
    <property type="entry name" value="Ribonuclease H-like superfamily/Ribonuclease H"/>
    <property type="match status" value="1"/>
</dbReference>
<keyword evidence="2" id="KW-0815">Transposition</keyword>
<keyword evidence="8" id="KW-1185">Reference proteome</keyword>
<dbReference type="InterPro" id="IPR006120">
    <property type="entry name" value="Resolvase_HTH_dom"/>
</dbReference>
<keyword evidence="3" id="KW-0238">DNA-binding</keyword>